<accession>A0A6C0JDM1</accession>
<feature type="transmembrane region" description="Helical" evidence="1">
    <location>
        <begin position="6"/>
        <end position="25"/>
    </location>
</feature>
<name>A0A6C0JDM1_9ZZZZ</name>
<protein>
    <submittedName>
        <fullName evidence="2">Uncharacterized protein</fullName>
    </submittedName>
</protein>
<evidence type="ECO:0000313" key="2">
    <source>
        <dbReference type="EMBL" id="QHU03001.1"/>
    </source>
</evidence>
<organism evidence="2">
    <name type="scientific">viral metagenome</name>
    <dbReference type="NCBI Taxonomy" id="1070528"/>
    <lineage>
        <taxon>unclassified sequences</taxon>
        <taxon>metagenomes</taxon>
        <taxon>organismal metagenomes</taxon>
    </lineage>
</organism>
<keyword evidence="1" id="KW-1133">Transmembrane helix</keyword>
<feature type="transmembrane region" description="Helical" evidence="1">
    <location>
        <begin position="107"/>
        <end position="127"/>
    </location>
</feature>
<sequence>MKGTDIGLTLIIIIAFISLSLFPILSVGMKKVENNWPTYRCNPAVMPFAGMFGQNATQNFTYCIQSMQSNYMDYLLEPVNYNINVVGNLGGSLNKSINSARAFISNLRGMITSIVQGIFGIFLNILIEIQRMLITLKDMAAKQVAVLTTVMYMVDGSTKTMQSVWNGAPGQLVRALS</sequence>
<keyword evidence="1" id="KW-0812">Transmembrane</keyword>
<reference evidence="2" key="1">
    <citation type="journal article" date="2020" name="Nature">
        <title>Giant virus diversity and host interactions through global metagenomics.</title>
        <authorList>
            <person name="Schulz F."/>
            <person name="Roux S."/>
            <person name="Paez-Espino D."/>
            <person name="Jungbluth S."/>
            <person name="Walsh D.A."/>
            <person name="Denef V.J."/>
            <person name="McMahon K.D."/>
            <person name="Konstantinidis K.T."/>
            <person name="Eloe-Fadrosh E.A."/>
            <person name="Kyrpides N.C."/>
            <person name="Woyke T."/>
        </authorList>
    </citation>
    <scope>NUCLEOTIDE SEQUENCE</scope>
    <source>
        <strain evidence="2">GVMAG-M-3300025890-48</strain>
    </source>
</reference>
<proteinExistence type="predicted"/>
<keyword evidence="1" id="KW-0472">Membrane</keyword>
<evidence type="ECO:0000256" key="1">
    <source>
        <dbReference type="SAM" id="Phobius"/>
    </source>
</evidence>
<dbReference type="EMBL" id="MN740368">
    <property type="protein sequence ID" value="QHU03001.1"/>
    <property type="molecule type" value="Genomic_DNA"/>
</dbReference>
<dbReference type="AlphaFoldDB" id="A0A6C0JDM1"/>